<evidence type="ECO:0000313" key="1">
    <source>
        <dbReference type="EMBL" id="WMV13948.1"/>
    </source>
</evidence>
<dbReference type="Proteomes" id="UP001234989">
    <property type="component" value="Chromosome 2"/>
</dbReference>
<accession>A0AAF0PZL3</accession>
<reference evidence="1" key="1">
    <citation type="submission" date="2023-08" db="EMBL/GenBank/DDBJ databases">
        <title>A de novo genome assembly of Solanum verrucosum Schlechtendal, a Mexican diploid species geographically isolated from the other diploid A-genome species in potato relatives.</title>
        <authorList>
            <person name="Hosaka K."/>
        </authorList>
    </citation>
    <scope>NUCLEOTIDE SEQUENCE</scope>
    <source>
        <tissue evidence="1">Young leaves</tissue>
    </source>
</reference>
<keyword evidence="2" id="KW-1185">Reference proteome</keyword>
<organism evidence="1 2">
    <name type="scientific">Solanum verrucosum</name>
    <dbReference type="NCBI Taxonomy" id="315347"/>
    <lineage>
        <taxon>Eukaryota</taxon>
        <taxon>Viridiplantae</taxon>
        <taxon>Streptophyta</taxon>
        <taxon>Embryophyta</taxon>
        <taxon>Tracheophyta</taxon>
        <taxon>Spermatophyta</taxon>
        <taxon>Magnoliopsida</taxon>
        <taxon>eudicotyledons</taxon>
        <taxon>Gunneridae</taxon>
        <taxon>Pentapetalae</taxon>
        <taxon>asterids</taxon>
        <taxon>lamiids</taxon>
        <taxon>Solanales</taxon>
        <taxon>Solanaceae</taxon>
        <taxon>Solanoideae</taxon>
        <taxon>Solaneae</taxon>
        <taxon>Solanum</taxon>
    </lineage>
</organism>
<proteinExistence type="predicted"/>
<name>A0AAF0PZL3_SOLVR</name>
<gene>
    <name evidence="1" type="ORF">MTR67_007333</name>
</gene>
<dbReference type="EMBL" id="CP133613">
    <property type="protein sequence ID" value="WMV13948.1"/>
    <property type="molecule type" value="Genomic_DNA"/>
</dbReference>
<dbReference type="AlphaFoldDB" id="A0AAF0PZL3"/>
<sequence>MTFHPQTDGNHSTIGMSPFEDLYGRRYKSYIGWFEVGDVALIGTEFVHKAMERVWLIRQRLKTTQKVDKSPMSMLE</sequence>
<evidence type="ECO:0000313" key="2">
    <source>
        <dbReference type="Proteomes" id="UP001234989"/>
    </source>
</evidence>
<protein>
    <submittedName>
        <fullName evidence="1">Uncharacterized protein</fullName>
    </submittedName>
</protein>